<dbReference type="Pfam" id="PF25597">
    <property type="entry name" value="SH3_retrovirus"/>
    <property type="match status" value="1"/>
</dbReference>
<feature type="region of interest" description="Disordered" evidence="1">
    <location>
        <begin position="599"/>
        <end position="634"/>
    </location>
</feature>
<comment type="caution">
    <text evidence="3">The sequence shown here is derived from an EMBL/GenBank/DDBJ whole genome shotgun (WGS) entry which is preliminary data.</text>
</comment>
<proteinExistence type="predicted"/>
<dbReference type="InterPro" id="IPR057670">
    <property type="entry name" value="SH3_retrovirus"/>
</dbReference>
<gene>
    <name evidence="3" type="ORF">Tco_0625600</name>
</gene>
<dbReference type="EMBL" id="BQNB010008641">
    <property type="protein sequence ID" value="GJS52238.1"/>
    <property type="molecule type" value="Genomic_DNA"/>
</dbReference>
<keyword evidence="4" id="KW-1185">Reference proteome</keyword>
<feature type="compositionally biased region" description="Low complexity" evidence="1">
    <location>
        <begin position="622"/>
        <end position="632"/>
    </location>
</feature>
<reference evidence="3" key="2">
    <citation type="submission" date="2022-01" db="EMBL/GenBank/DDBJ databases">
        <authorList>
            <person name="Yamashiro T."/>
            <person name="Shiraishi A."/>
            <person name="Satake H."/>
            <person name="Nakayama K."/>
        </authorList>
    </citation>
    <scope>NUCLEOTIDE SEQUENCE</scope>
</reference>
<reference evidence="3" key="1">
    <citation type="journal article" date="2022" name="Int. J. Mol. Sci.">
        <title>Draft Genome of Tanacetum Coccineum: Genomic Comparison of Closely Related Tanacetum-Family Plants.</title>
        <authorList>
            <person name="Yamashiro T."/>
            <person name="Shiraishi A."/>
            <person name="Nakayama K."/>
            <person name="Satake H."/>
        </authorList>
    </citation>
    <scope>NUCLEOTIDE SEQUENCE</scope>
</reference>
<evidence type="ECO:0000313" key="4">
    <source>
        <dbReference type="Proteomes" id="UP001151760"/>
    </source>
</evidence>
<dbReference type="InterPro" id="IPR036397">
    <property type="entry name" value="RNaseH_sf"/>
</dbReference>
<dbReference type="InterPro" id="IPR012337">
    <property type="entry name" value="RNaseH-like_sf"/>
</dbReference>
<name>A0ABQ4WHD2_9ASTR</name>
<sequence length="690" mass="77755">MARQCTKPKRKRDATWFRDKVLFVEAQGNGKVLNKEELEFLVDPGIVEDVLSEVPHSDNTNNDMLNQSVQDMSYFEPSHSVEHLENEIHSDSNIILYSEYLIETQNAVVHDTNSSTQQDAMILSVFEQLFQQVTNCNKVNKDNLMANESLSAELEGYKEREKEAKNIDNEIALEKKVKELDNIVHKIGQSAQTVHMLTKPQVLPMLYDGDVIAKETNVILIDDSEETLMLEEESRSKMLLKQNDPTVLEKKTNIKPVNYAVLNQLSEDFVDVPSELAKVSMVNASLKKLKLHLMLSQKVNGDLLNEITEVQTIFDQMETGVQKYSVDKRCLEIANKQALNENDRLLEQIISQDIMNIVVNSSEIMNASVNVKSMETCNKCLELEAELIKQHNMVEKDKLNATVRNIRTYNGTEFVNQTLRDYYEQVGISHETLVAQNPQQNGVVERKTPYELLHDKKPDLSYLHVFGALGYLNNDSENLGKLQAKADIGIFIGYAPKKKAYRIYNRRTRKIIETIHVDFDELTAMASEQSSLEPALHEMTPATPSSGLVPNPPPSALFVPPSRHEWDLVFQPVFVEFFSPLDSVASPVPEVPVLVVDGPAPVESTSTPSSKTVDQDAPSPRTSQTTQQSQSQEIPLCAEEDSHDLEIAHMSNDPYFGIPIPETVFEESSSSVVIHTTVHPDTPISEHTQK</sequence>
<evidence type="ECO:0000259" key="2">
    <source>
        <dbReference type="PROSITE" id="PS50994"/>
    </source>
</evidence>
<dbReference type="InterPro" id="IPR039537">
    <property type="entry name" value="Retrotran_Ty1/copia-like"/>
</dbReference>
<evidence type="ECO:0000256" key="1">
    <source>
        <dbReference type="SAM" id="MobiDB-lite"/>
    </source>
</evidence>
<dbReference type="SUPFAM" id="SSF53098">
    <property type="entry name" value="Ribonuclease H-like"/>
    <property type="match status" value="1"/>
</dbReference>
<organism evidence="3 4">
    <name type="scientific">Tanacetum coccineum</name>
    <dbReference type="NCBI Taxonomy" id="301880"/>
    <lineage>
        <taxon>Eukaryota</taxon>
        <taxon>Viridiplantae</taxon>
        <taxon>Streptophyta</taxon>
        <taxon>Embryophyta</taxon>
        <taxon>Tracheophyta</taxon>
        <taxon>Spermatophyta</taxon>
        <taxon>Magnoliopsida</taxon>
        <taxon>eudicotyledons</taxon>
        <taxon>Gunneridae</taxon>
        <taxon>Pentapetalae</taxon>
        <taxon>asterids</taxon>
        <taxon>campanulids</taxon>
        <taxon>Asterales</taxon>
        <taxon>Asteraceae</taxon>
        <taxon>Asteroideae</taxon>
        <taxon>Anthemideae</taxon>
        <taxon>Anthemidinae</taxon>
        <taxon>Tanacetum</taxon>
    </lineage>
</organism>
<dbReference type="PROSITE" id="PS50994">
    <property type="entry name" value="INTEGRASE"/>
    <property type="match status" value="1"/>
</dbReference>
<feature type="compositionally biased region" description="Polar residues" evidence="1">
    <location>
        <begin position="603"/>
        <end position="612"/>
    </location>
</feature>
<protein>
    <submittedName>
        <fullName evidence="3">Retrovirus-related pol polyprotein from transposon TNT 1-94</fullName>
    </submittedName>
</protein>
<feature type="domain" description="Integrase catalytic" evidence="2">
    <location>
        <begin position="406"/>
        <end position="446"/>
    </location>
</feature>
<evidence type="ECO:0000313" key="3">
    <source>
        <dbReference type="EMBL" id="GJS52238.1"/>
    </source>
</evidence>
<dbReference type="PANTHER" id="PTHR42648:SF31">
    <property type="entry name" value="RNA-DIRECTED DNA POLYMERASE"/>
    <property type="match status" value="1"/>
</dbReference>
<dbReference type="PANTHER" id="PTHR42648">
    <property type="entry name" value="TRANSPOSASE, PUTATIVE-RELATED"/>
    <property type="match status" value="1"/>
</dbReference>
<accession>A0ABQ4WHD2</accession>
<dbReference type="InterPro" id="IPR001584">
    <property type="entry name" value="Integrase_cat-core"/>
</dbReference>
<dbReference type="Proteomes" id="UP001151760">
    <property type="component" value="Unassembled WGS sequence"/>
</dbReference>
<dbReference type="Gene3D" id="3.30.420.10">
    <property type="entry name" value="Ribonuclease H-like superfamily/Ribonuclease H"/>
    <property type="match status" value="1"/>
</dbReference>